<accession>A0A934QSD6</accession>
<dbReference type="AlphaFoldDB" id="A0A934QSD6"/>
<dbReference type="SMART" id="SM00422">
    <property type="entry name" value="HTH_MERR"/>
    <property type="match status" value="1"/>
</dbReference>
<comment type="caution">
    <text evidence="3">The sequence shown here is derived from an EMBL/GenBank/DDBJ whole genome shotgun (WGS) entry which is preliminary data.</text>
</comment>
<feature type="domain" description="HTH merR-type" evidence="2">
    <location>
        <begin position="2"/>
        <end position="71"/>
    </location>
</feature>
<dbReference type="PANTHER" id="PTHR30204">
    <property type="entry name" value="REDOX-CYCLING DRUG-SENSING TRANSCRIPTIONAL ACTIVATOR SOXR"/>
    <property type="match status" value="1"/>
</dbReference>
<dbReference type="PROSITE" id="PS50937">
    <property type="entry name" value="HTH_MERR_2"/>
    <property type="match status" value="1"/>
</dbReference>
<dbReference type="EMBL" id="JAENJH010000006">
    <property type="protein sequence ID" value="MBK1787357.1"/>
    <property type="molecule type" value="Genomic_DNA"/>
</dbReference>
<sequence length="252" mass="27467">MAWSTRELADLAGTTVNTIRHYHRLGLLAEPERRYNGYKQYGVGDLVRLLRIRRLALLGVPLSQIGDVGAGTEDNSAQALRDVDAQLVDGIERLQRARASIAAILRDGAPIDTPEGFESVAARLSEADSSMVHIYSRLYDEKAMSDLHSIVRADADSDGLGDALNALAPDADEATRQRLAERLAPALARNIADYPWLRDPTAHLANSEPVTRRTFIEALVELYSPAQLDVLARASVLVGDQSSEDDTPQSSP</sequence>
<dbReference type="SUPFAM" id="SSF46955">
    <property type="entry name" value="Putative DNA-binding domain"/>
    <property type="match status" value="1"/>
</dbReference>
<protein>
    <submittedName>
        <fullName evidence="3">MerR family transcriptional regulator</fullName>
    </submittedName>
</protein>
<dbReference type="Gene3D" id="1.10.1660.10">
    <property type="match status" value="1"/>
</dbReference>
<keyword evidence="1" id="KW-0238">DNA-binding</keyword>
<gene>
    <name evidence="3" type="ORF">JHE00_23790</name>
</gene>
<dbReference type="Proteomes" id="UP000635245">
    <property type="component" value="Unassembled WGS sequence"/>
</dbReference>
<organism evidence="3 4">
    <name type="scientific">Prauserella cavernicola</name>
    <dbReference type="NCBI Taxonomy" id="2800127"/>
    <lineage>
        <taxon>Bacteria</taxon>
        <taxon>Bacillati</taxon>
        <taxon>Actinomycetota</taxon>
        <taxon>Actinomycetes</taxon>
        <taxon>Pseudonocardiales</taxon>
        <taxon>Pseudonocardiaceae</taxon>
        <taxon>Prauserella</taxon>
    </lineage>
</organism>
<evidence type="ECO:0000256" key="1">
    <source>
        <dbReference type="ARBA" id="ARBA00023125"/>
    </source>
</evidence>
<dbReference type="PANTHER" id="PTHR30204:SF93">
    <property type="entry name" value="HTH MERR-TYPE DOMAIN-CONTAINING PROTEIN"/>
    <property type="match status" value="1"/>
</dbReference>
<dbReference type="InterPro" id="IPR009061">
    <property type="entry name" value="DNA-bd_dom_put_sf"/>
</dbReference>
<dbReference type="PRINTS" id="PR00040">
    <property type="entry name" value="HTHMERR"/>
</dbReference>
<dbReference type="CDD" id="cd00592">
    <property type="entry name" value="HTH_MerR-like"/>
    <property type="match status" value="1"/>
</dbReference>
<keyword evidence="4" id="KW-1185">Reference proteome</keyword>
<reference evidence="3" key="1">
    <citation type="submission" date="2020-12" db="EMBL/GenBank/DDBJ databases">
        <title>Prauserella sp. ASG 168, a novel actinomycete isolated from cave rock.</title>
        <authorList>
            <person name="Suriyachadkun C."/>
        </authorList>
    </citation>
    <scope>NUCLEOTIDE SEQUENCE</scope>
    <source>
        <strain evidence="3">ASG 168</strain>
    </source>
</reference>
<dbReference type="GO" id="GO:0003677">
    <property type="term" value="F:DNA binding"/>
    <property type="evidence" value="ECO:0007669"/>
    <property type="project" value="UniProtKB-KW"/>
</dbReference>
<dbReference type="InterPro" id="IPR000551">
    <property type="entry name" value="MerR-type_HTH_dom"/>
</dbReference>
<name>A0A934QSD6_9PSEU</name>
<evidence type="ECO:0000259" key="2">
    <source>
        <dbReference type="PROSITE" id="PS50937"/>
    </source>
</evidence>
<dbReference type="GO" id="GO:0003700">
    <property type="term" value="F:DNA-binding transcription factor activity"/>
    <property type="evidence" value="ECO:0007669"/>
    <property type="project" value="InterPro"/>
</dbReference>
<evidence type="ECO:0000313" key="4">
    <source>
        <dbReference type="Proteomes" id="UP000635245"/>
    </source>
</evidence>
<dbReference type="RefSeq" id="WP_200321878.1">
    <property type="nucleotide sequence ID" value="NZ_JAENJH010000006.1"/>
</dbReference>
<dbReference type="InterPro" id="IPR047057">
    <property type="entry name" value="MerR_fam"/>
</dbReference>
<proteinExistence type="predicted"/>
<evidence type="ECO:0000313" key="3">
    <source>
        <dbReference type="EMBL" id="MBK1787357.1"/>
    </source>
</evidence>
<dbReference type="Pfam" id="PF13411">
    <property type="entry name" value="MerR_1"/>
    <property type="match status" value="1"/>
</dbReference>